<name>A0A4C1TTE7_EUMVA</name>
<accession>A0A4C1TTE7</accession>
<dbReference type="Proteomes" id="UP000299102">
    <property type="component" value="Unassembled WGS sequence"/>
</dbReference>
<organism evidence="1 2">
    <name type="scientific">Eumeta variegata</name>
    <name type="common">Bagworm moth</name>
    <name type="synonym">Eumeta japonica</name>
    <dbReference type="NCBI Taxonomy" id="151549"/>
    <lineage>
        <taxon>Eukaryota</taxon>
        <taxon>Metazoa</taxon>
        <taxon>Ecdysozoa</taxon>
        <taxon>Arthropoda</taxon>
        <taxon>Hexapoda</taxon>
        <taxon>Insecta</taxon>
        <taxon>Pterygota</taxon>
        <taxon>Neoptera</taxon>
        <taxon>Endopterygota</taxon>
        <taxon>Lepidoptera</taxon>
        <taxon>Glossata</taxon>
        <taxon>Ditrysia</taxon>
        <taxon>Tineoidea</taxon>
        <taxon>Psychidae</taxon>
        <taxon>Oiketicinae</taxon>
        <taxon>Eumeta</taxon>
    </lineage>
</organism>
<evidence type="ECO:0000313" key="2">
    <source>
        <dbReference type="Proteomes" id="UP000299102"/>
    </source>
</evidence>
<protein>
    <submittedName>
        <fullName evidence="1">Uncharacterized protein</fullName>
    </submittedName>
</protein>
<reference evidence="1 2" key="1">
    <citation type="journal article" date="2019" name="Commun. Biol.">
        <title>The bagworm genome reveals a unique fibroin gene that provides high tensile strength.</title>
        <authorList>
            <person name="Kono N."/>
            <person name="Nakamura H."/>
            <person name="Ohtoshi R."/>
            <person name="Tomita M."/>
            <person name="Numata K."/>
            <person name="Arakawa K."/>
        </authorList>
    </citation>
    <scope>NUCLEOTIDE SEQUENCE [LARGE SCALE GENOMIC DNA]</scope>
</reference>
<keyword evidence="2" id="KW-1185">Reference proteome</keyword>
<evidence type="ECO:0000313" key="1">
    <source>
        <dbReference type="EMBL" id="GBP17174.1"/>
    </source>
</evidence>
<gene>
    <name evidence="1" type="ORF">EVAR_17295_1</name>
</gene>
<proteinExistence type="predicted"/>
<sequence>MRGIRDEDSSYIRFIATAKKEERFDSEQLSNRMRVSQLAERRTRRGAGPCSRCIRRDVCAAPRVIHKPRIV</sequence>
<dbReference type="AlphaFoldDB" id="A0A4C1TTE7"/>
<comment type="caution">
    <text evidence="1">The sequence shown here is derived from an EMBL/GenBank/DDBJ whole genome shotgun (WGS) entry which is preliminary data.</text>
</comment>
<dbReference type="EMBL" id="BGZK01000085">
    <property type="protein sequence ID" value="GBP17174.1"/>
    <property type="molecule type" value="Genomic_DNA"/>
</dbReference>